<name>A0ABQ3WPN8_9ACTN</name>
<evidence type="ECO:0000256" key="4">
    <source>
        <dbReference type="ARBA" id="ARBA00022692"/>
    </source>
</evidence>
<protein>
    <recommendedName>
        <fullName evidence="8">MmpS family membrane protein</fullName>
    </recommendedName>
</protein>
<keyword evidence="6" id="KW-0472">Membrane</keyword>
<comment type="subcellular location">
    <subcellularLocation>
        <location evidence="1">Cell membrane</location>
    </subcellularLocation>
</comment>
<dbReference type="EMBL" id="BOMF01000104">
    <property type="protein sequence ID" value="GID48216.1"/>
    <property type="molecule type" value="Genomic_DNA"/>
</dbReference>
<keyword evidence="3" id="KW-1003">Cell membrane</keyword>
<evidence type="ECO:0000256" key="1">
    <source>
        <dbReference type="ARBA" id="ARBA00004236"/>
    </source>
</evidence>
<evidence type="ECO:0000256" key="5">
    <source>
        <dbReference type="ARBA" id="ARBA00022989"/>
    </source>
</evidence>
<keyword evidence="4" id="KW-0812">Transmembrane</keyword>
<dbReference type="PROSITE" id="PS51257">
    <property type="entry name" value="PROKAR_LIPOPROTEIN"/>
    <property type="match status" value="1"/>
</dbReference>
<evidence type="ECO:0000256" key="6">
    <source>
        <dbReference type="ARBA" id="ARBA00023136"/>
    </source>
</evidence>
<gene>
    <name evidence="7" type="ORF">Aca07nite_54910</name>
</gene>
<evidence type="ECO:0008006" key="8">
    <source>
        <dbReference type="Google" id="ProtNLM"/>
    </source>
</evidence>
<organism evidence="7">
    <name type="scientific">Actinoplanes campanulatus</name>
    <dbReference type="NCBI Taxonomy" id="113559"/>
    <lineage>
        <taxon>Bacteria</taxon>
        <taxon>Bacillati</taxon>
        <taxon>Actinomycetota</taxon>
        <taxon>Actinomycetes</taxon>
        <taxon>Micromonosporales</taxon>
        <taxon>Micromonosporaceae</taxon>
        <taxon>Actinoplanes</taxon>
    </lineage>
</organism>
<evidence type="ECO:0000256" key="2">
    <source>
        <dbReference type="ARBA" id="ARBA00007531"/>
    </source>
</evidence>
<comment type="caution">
    <text evidence="7">The sequence shown here is derived from an EMBL/GenBank/DDBJ whole genome shotgun (WGS) entry which is preliminary data.</text>
</comment>
<proteinExistence type="inferred from homology"/>
<keyword evidence="5" id="KW-1133">Transmembrane helix</keyword>
<comment type="similarity">
    <text evidence="2">Belongs to the MmpS family.</text>
</comment>
<accession>A0ABQ3WPN8</accession>
<dbReference type="InterPro" id="IPR038468">
    <property type="entry name" value="MmpS_C"/>
</dbReference>
<sequence length="151" mass="15685">MITAVRSQMIVITIVALAGSGLACGFGGSSEQAPPPITAPSTPDRVTLLEAPVEVLFEVTGKGKADITYAYEYGQTPTRLRAETPWRTTTTRSLTEPVMLVTLTARATGTSPDTIIGCRVTIGGNVVLAEKTAHGPHAEATCSTVPSALTT</sequence>
<dbReference type="InterPro" id="IPR008693">
    <property type="entry name" value="MmpS"/>
</dbReference>
<dbReference type="Pfam" id="PF05423">
    <property type="entry name" value="Mycobact_memb"/>
    <property type="match status" value="1"/>
</dbReference>
<reference evidence="7" key="1">
    <citation type="submission" date="2021-01" db="EMBL/GenBank/DDBJ databases">
        <title>Whole genome shotgun sequence of Actinoplanes capillaceus NBRC 16408.</title>
        <authorList>
            <person name="Komaki H."/>
            <person name="Tamura T."/>
        </authorList>
    </citation>
    <scope>NUCLEOTIDE SEQUENCE [LARGE SCALE GENOMIC DNA]</scope>
    <source>
        <strain evidence="7">NBRC 16408</strain>
    </source>
</reference>
<evidence type="ECO:0000256" key="3">
    <source>
        <dbReference type="ARBA" id="ARBA00022475"/>
    </source>
</evidence>
<dbReference type="Gene3D" id="2.60.40.2880">
    <property type="entry name" value="MmpS1-5, C-terminal soluble domain"/>
    <property type="match status" value="1"/>
</dbReference>
<evidence type="ECO:0000313" key="7">
    <source>
        <dbReference type="EMBL" id="GID48216.1"/>
    </source>
</evidence>